<protein>
    <submittedName>
        <fullName evidence="2">Uncharacterized protein</fullName>
    </submittedName>
</protein>
<sequence>MNTGHASHWGRRSVLFAAGINVLAIGTALFACCGLGVSALVAVPEVLSLLLPVTLGQMTTVFFIILVIIELCLLRSFRWRVIAQMGVALVFGWIVDFYGLTIGLGTALAVLLVGELISVWEKLFGPRRPASEAS</sequence>
<dbReference type="OrthoDB" id="87655at2"/>
<gene>
    <name evidence="2" type="ORF">BPSY_0609</name>
</gene>
<dbReference type="Pfam" id="PF19700">
    <property type="entry name" value="DUF6198"/>
    <property type="match status" value="1"/>
</dbReference>
<comment type="caution">
    <text evidence="2">The sequence shown here is derived from an EMBL/GenBank/DDBJ whole genome shotgun (WGS) entry which is preliminary data.</text>
</comment>
<keyword evidence="1" id="KW-1133">Transmembrane helix</keyword>
<evidence type="ECO:0000313" key="2">
    <source>
        <dbReference type="EMBL" id="KFI82818.1"/>
    </source>
</evidence>
<dbReference type="STRING" id="218140.BPSY_0609"/>
<dbReference type="Proteomes" id="UP000029050">
    <property type="component" value="Unassembled WGS sequence"/>
</dbReference>
<dbReference type="eggNOG" id="COG2364">
    <property type="taxonomic scope" value="Bacteria"/>
</dbReference>
<keyword evidence="1" id="KW-0472">Membrane</keyword>
<evidence type="ECO:0000313" key="3">
    <source>
        <dbReference type="Proteomes" id="UP000029050"/>
    </source>
</evidence>
<reference evidence="2 3" key="1">
    <citation type="submission" date="2014-03" db="EMBL/GenBank/DDBJ databases">
        <title>Genomics of Bifidobacteria.</title>
        <authorList>
            <person name="Ventura M."/>
            <person name="Milani C."/>
            <person name="Lugli G.A."/>
        </authorList>
    </citation>
    <scope>NUCLEOTIDE SEQUENCE [LARGE SCALE GENOMIC DNA]</scope>
    <source>
        <strain evidence="2 3">LMG 21775</strain>
    </source>
</reference>
<dbReference type="InterPro" id="IPR038750">
    <property type="entry name" value="YczE/YyaS-like"/>
</dbReference>
<dbReference type="AlphaFoldDB" id="A0A087CHR8"/>
<keyword evidence="1" id="KW-0812">Transmembrane</keyword>
<dbReference type="RefSeq" id="WP_051921575.1">
    <property type="nucleotide sequence ID" value="NZ_JGZI01000008.1"/>
</dbReference>
<accession>A0A087CHR8</accession>
<dbReference type="EMBL" id="JGZI01000008">
    <property type="protein sequence ID" value="KFI82818.1"/>
    <property type="molecule type" value="Genomic_DNA"/>
</dbReference>
<feature type="transmembrane region" description="Helical" evidence="1">
    <location>
        <begin position="14"/>
        <end position="43"/>
    </location>
</feature>
<proteinExistence type="predicted"/>
<feature type="transmembrane region" description="Helical" evidence="1">
    <location>
        <begin position="49"/>
        <end position="74"/>
    </location>
</feature>
<feature type="transmembrane region" description="Helical" evidence="1">
    <location>
        <begin position="86"/>
        <end position="113"/>
    </location>
</feature>
<organism evidence="2 3">
    <name type="scientific">Bifidobacterium psychraerophilum</name>
    <dbReference type="NCBI Taxonomy" id="218140"/>
    <lineage>
        <taxon>Bacteria</taxon>
        <taxon>Bacillati</taxon>
        <taxon>Actinomycetota</taxon>
        <taxon>Actinomycetes</taxon>
        <taxon>Bifidobacteriales</taxon>
        <taxon>Bifidobacteriaceae</taxon>
        <taxon>Bifidobacterium</taxon>
    </lineage>
</organism>
<dbReference type="GeneID" id="98299822"/>
<evidence type="ECO:0000256" key="1">
    <source>
        <dbReference type="SAM" id="Phobius"/>
    </source>
</evidence>
<name>A0A087CHR8_9BIFI</name>
<keyword evidence="3" id="KW-1185">Reference proteome</keyword>